<name>A0ABM8UXG5_9BACT</name>
<evidence type="ECO:0008006" key="3">
    <source>
        <dbReference type="Google" id="ProtNLM"/>
    </source>
</evidence>
<dbReference type="EMBL" id="CAJRAU010000010">
    <property type="protein sequence ID" value="CAG5074345.1"/>
    <property type="molecule type" value="Genomic_DNA"/>
</dbReference>
<dbReference type="Proteomes" id="UP000679725">
    <property type="component" value="Unassembled WGS sequence"/>
</dbReference>
<dbReference type="RefSeq" id="WP_215236302.1">
    <property type="nucleotide sequence ID" value="NZ_CAJRAU010000010.1"/>
</dbReference>
<protein>
    <recommendedName>
        <fullName evidence="3">Addiction module component</fullName>
    </recommendedName>
</protein>
<keyword evidence="2" id="KW-1185">Reference proteome</keyword>
<evidence type="ECO:0000313" key="1">
    <source>
        <dbReference type="EMBL" id="CAG5074345.1"/>
    </source>
</evidence>
<evidence type="ECO:0000313" key="2">
    <source>
        <dbReference type="Proteomes" id="UP000679725"/>
    </source>
</evidence>
<sequence length="79" mass="8807">MSRNDLKSSLHALIDGIDDTAVLQAYLILLSREAKSQEDFWGNLDSNTKAAIDEGIADFDSGKHSDFFDHMKSAYGIER</sequence>
<accession>A0ABM8UXG5</accession>
<gene>
    <name evidence="1" type="ORF">DYBT9623_05053</name>
</gene>
<proteinExistence type="predicted"/>
<organism evidence="1 2">
    <name type="scientific">Dyadobacter linearis</name>
    <dbReference type="NCBI Taxonomy" id="2823330"/>
    <lineage>
        <taxon>Bacteria</taxon>
        <taxon>Pseudomonadati</taxon>
        <taxon>Bacteroidota</taxon>
        <taxon>Cytophagia</taxon>
        <taxon>Cytophagales</taxon>
        <taxon>Spirosomataceae</taxon>
        <taxon>Dyadobacter</taxon>
    </lineage>
</organism>
<comment type="caution">
    <text evidence="1">The sequence shown here is derived from an EMBL/GenBank/DDBJ whole genome shotgun (WGS) entry which is preliminary data.</text>
</comment>
<reference evidence="1 2" key="1">
    <citation type="submission" date="2021-04" db="EMBL/GenBank/DDBJ databases">
        <authorList>
            <person name="Rodrigo-Torres L."/>
            <person name="Arahal R. D."/>
            <person name="Lucena T."/>
        </authorList>
    </citation>
    <scope>NUCLEOTIDE SEQUENCE [LARGE SCALE GENOMIC DNA]</scope>
    <source>
        <strain evidence="1 2">CECT 9623</strain>
    </source>
</reference>